<reference evidence="2 3" key="1">
    <citation type="journal article" date="2012" name="J. Bacteriol.">
        <title>Complete genome sequence of the anaerobic perchlorate-reducing bacterium Azospira suillum strain PS.</title>
        <authorList>
            <person name="Byrne-Bailey K.G."/>
            <person name="Coates J.D."/>
        </authorList>
    </citation>
    <scope>NUCLEOTIDE SEQUENCE [LARGE SCALE GENOMIC DNA]</scope>
    <source>
        <strain evidence="3">ATCC BAA-33 / DSM 13638 / PS</strain>
    </source>
</reference>
<evidence type="ECO:0000313" key="2">
    <source>
        <dbReference type="EMBL" id="AEV26708.1"/>
    </source>
</evidence>
<accession>G8QL51</accession>
<dbReference type="eggNOG" id="ENOG5033CBX">
    <property type="taxonomic scope" value="Bacteria"/>
</dbReference>
<feature type="transmembrane region" description="Helical" evidence="1">
    <location>
        <begin position="36"/>
        <end position="56"/>
    </location>
</feature>
<organism evidence="2 3">
    <name type="scientific">Azospira oryzae (strain ATCC BAA-33 / DSM 13638 / PS)</name>
    <name type="common">Dechlorosoma suillum</name>
    <dbReference type="NCBI Taxonomy" id="640081"/>
    <lineage>
        <taxon>Bacteria</taxon>
        <taxon>Pseudomonadati</taxon>
        <taxon>Pseudomonadota</taxon>
        <taxon>Betaproteobacteria</taxon>
        <taxon>Rhodocyclales</taxon>
        <taxon>Rhodocyclaceae</taxon>
        <taxon>Azospira</taxon>
    </lineage>
</organism>
<dbReference type="OrthoDB" id="9156709at2"/>
<dbReference type="HOGENOM" id="CLU_163374_0_0_4"/>
<dbReference type="KEGG" id="dsu:Dsui_2348"/>
<sequence>MQQTLTRIAIVTARLAGTAALILGILLWLGQGGALLHAHMGTGALLVLSLWLLSLLGLKAAPALAILGATWGVVVLALGVFQTALLPGDYHWLVQAAHLLIGISAMVQTERLAAAIGRANAG</sequence>
<keyword evidence="1" id="KW-0472">Membrane</keyword>
<keyword evidence="1" id="KW-0812">Transmembrane</keyword>
<keyword evidence="1" id="KW-1133">Transmembrane helix</keyword>
<gene>
    <name evidence="2" type="ordered locus">Dsui_2348</name>
</gene>
<evidence type="ECO:0000256" key="1">
    <source>
        <dbReference type="SAM" id="Phobius"/>
    </source>
</evidence>
<name>G8QL51_AZOOP</name>
<dbReference type="RefSeq" id="WP_014237402.1">
    <property type="nucleotide sequence ID" value="NC_016616.1"/>
</dbReference>
<feature type="transmembrane region" description="Helical" evidence="1">
    <location>
        <begin position="12"/>
        <end position="30"/>
    </location>
</feature>
<dbReference type="STRING" id="640081.Dsui_2348"/>
<proteinExistence type="predicted"/>
<protein>
    <submittedName>
        <fullName evidence="2">Uncharacterized protein</fullName>
    </submittedName>
</protein>
<dbReference type="AlphaFoldDB" id="G8QL51"/>
<dbReference type="Proteomes" id="UP000005633">
    <property type="component" value="Chromosome"/>
</dbReference>
<dbReference type="EMBL" id="CP003153">
    <property type="protein sequence ID" value="AEV26708.1"/>
    <property type="molecule type" value="Genomic_DNA"/>
</dbReference>
<evidence type="ECO:0000313" key="3">
    <source>
        <dbReference type="Proteomes" id="UP000005633"/>
    </source>
</evidence>
<feature type="transmembrane region" description="Helical" evidence="1">
    <location>
        <begin position="63"/>
        <end position="84"/>
    </location>
</feature>